<proteinExistence type="predicted"/>
<gene>
    <name evidence="5" type="ordered locus">Cwoe_5807</name>
</gene>
<feature type="compositionally biased region" description="Low complexity" evidence="2">
    <location>
        <begin position="125"/>
        <end position="197"/>
    </location>
</feature>
<feature type="domain" description="DUF4349" evidence="4">
    <location>
        <begin position="199"/>
        <end position="410"/>
    </location>
</feature>
<name>D3F2S7_CONWI</name>
<keyword evidence="1" id="KW-0175">Coiled coil</keyword>
<dbReference type="KEGG" id="cwo:Cwoe_5807"/>
<feature type="transmembrane region" description="Helical" evidence="3">
    <location>
        <begin position="89"/>
        <end position="108"/>
    </location>
</feature>
<keyword evidence="3" id="KW-0812">Transmembrane</keyword>
<feature type="transmembrane region" description="Helical" evidence="3">
    <location>
        <begin position="381"/>
        <end position="410"/>
    </location>
</feature>
<sequence length="425" mass="42118">MRRRERTDPAAARELAAIDAALAGGPVGEEDAELARLATLLVAERPPAPPAFRAALDARVAERFPAPAPARAAPAVAGGRWRRLLQRPLLPAVGGTLAVALVALAIVLGQGGGGTVGGGAGTPAGSGASSGAAADGAAPGSAAQGGAAADEAAPGGARAGATAGDAPAAKAAPESAGTAPADSDGAAAPASPAAPGAQRKVEQSSAIELGAPAGKVDDVAQDVLGVVARQQGIVDQSSVATGGAGGEARFELRIPAARLQAALAQLSGLADAQVLARTDDTLDVNQAYVSVRRRLAGAEAERGALLRSLRAADTETETNRLRARLDGVERAIAGLQRSQRALDRRVDYSRVALTVRAVEGGGEDDGAAFTPGSALDDAGRVLAVTAGVAVIALAALVPLALLAACAWPLARAVRRRRREQALDAT</sequence>
<reference evidence="5 6" key="1">
    <citation type="journal article" date="2010" name="Stand. Genomic Sci.">
        <title>Complete genome sequence of Conexibacter woesei type strain (ID131577).</title>
        <authorList>
            <person name="Pukall R."/>
            <person name="Lapidus A."/>
            <person name="Glavina Del Rio T."/>
            <person name="Copeland A."/>
            <person name="Tice H."/>
            <person name="Cheng J.-F."/>
            <person name="Lucas S."/>
            <person name="Chen F."/>
            <person name="Nolan M."/>
            <person name="Bruce D."/>
            <person name="Goodwin L."/>
            <person name="Pitluck S."/>
            <person name="Mavromatis K."/>
            <person name="Ivanova N."/>
            <person name="Ovchinnikova G."/>
            <person name="Pati A."/>
            <person name="Chen A."/>
            <person name="Palaniappan K."/>
            <person name="Land M."/>
            <person name="Hauser L."/>
            <person name="Chang Y.-J."/>
            <person name="Jeffries C.D."/>
            <person name="Chain P."/>
            <person name="Meincke L."/>
            <person name="Sims D."/>
            <person name="Brettin T."/>
            <person name="Detter J.C."/>
            <person name="Rohde M."/>
            <person name="Goeker M."/>
            <person name="Bristow J."/>
            <person name="Eisen J.A."/>
            <person name="Markowitz V."/>
            <person name="Kyrpides N.C."/>
            <person name="Klenk H.-P."/>
            <person name="Hugenholtz P."/>
        </authorList>
    </citation>
    <scope>NUCLEOTIDE SEQUENCE [LARGE SCALE GENOMIC DNA]</scope>
    <source>
        <strain evidence="6">DSM 14684 / CIP 108061 / JCM 11494 / NBRC 100937 / ID131577</strain>
    </source>
</reference>
<accession>D3F2S7</accession>
<protein>
    <submittedName>
        <fullName evidence="5">Protein kinase</fullName>
    </submittedName>
</protein>
<dbReference type="STRING" id="469383.Cwoe_5807"/>
<dbReference type="EMBL" id="CP001854">
    <property type="protein sequence ID" value="ADB54208.1"/>
    <property type="molecule type" value="Genomic_DNA"/>
</dbReference>
<evidence type="ECO:0000313" key="5">
    <source>
        <dbReference type="EMBL" id="ADB54208.1"/>
    </source>
</evidence>
<evidence type="ECO:0000256" key="2">
    <source>
        <dbReference type="SAM" id="MobiDB-lite"/>
    </source>
</evidence>
<keyword evidence="3" id="KW-0472">Membrane</keyword>
<dbReference type="InterPro" id="IPR025645">
    <property type="entry name" value="DUF4349"/>
</dbReference>
<keyword evidence="6" id="KW-1185">Reference proteome</keyword>
<feature type="region of interest" description="Disordered" evidence="2">
    <location>
        <begin position="122"/>
        <end position="203"/>
    </location>
</feature>
<dbReference type="AlphaFoldDB" id="D3F2S7"/>
<dbReference type="Proteomes" id="UP000008229">
    <property type="component" value="Chromosome"/>
</dbReference>
<keyword evidence="5" id="KW-0418">Kinase</keyword>
<evidence type="ECO:0000256" key="1">
    <source>
        <dbReference type="SAM" id="Coils"/>
    </source>
</evidence>
<organism evidence="5 6">
    <name type="scientific">Conexibacter woesei (strain DSM 14684 / CCUG 47730 / CIP 108061 / JCM 11494 / NBRC 100937 / ID131577)</name>
    <dbReference type="NCBI Taxonomy" id="469383"/>
    <lineage>
        <taxon>Bacteria</taxon>
        <taxon>Bacillati</taxon>
        <taxon>Actinomycetota</taxon>
        <taxon>Thermoleophilia</taxon>
        <taxon>Solirubrobacterales</taxon>
        <taxon>Conexibacteraceae</taxon>
        <taxon>Conexibacter</taxon>
    </lineage>
</organism>
<feature type="coiled-coil region" evidence="1">
    <location>
        <begin position="311"/>
        <end position="338"/>
    </location>
</feature>
<evidence type="ECO:0000313" key="6">
    <source>
        <dbReference type="Proteomes" id="UP000008229"/>
    </source>
</evidence>
<keyword evidence="5" id="KW-0808">Transferase</keyword>
<dbReference type="GO" id="GO:0016301">
    <property type="term" value="F:kinase activity"/>
    <property type="evidence" value="ECO:0007669"/>
    <property type="project" value="UniProtKB-KW"/>
</dbReference>
<evidence type="ECO:0000256" key="3">
    <source>
        <dbReference type="SAM" id="Phobius"/>
    </source>
</evidence>
<dbReference type="RefSeq" id="WP_012937259.1">
    <property type="nucleotide sequence ID" value="NC_013739.1"/>
</dbReference>
<dbReference type="HOGENOM" id="CLU_645135_0_0_11"/>
<keyword evidence="3" id="KW-1133">Transmembrane helix</keyword>
<reference evidence="6" key="2">
    <citation type="submission" date="2010-01" db="EMBL/GenBank/DDBJ databases">
        <title>The complete genome of Conexibacter woesei DSM 14684.</title>
        <authorList>
            <consortium name="US DOE Joint Genome Institute (JGI-PGF)"/>
            <person name="Lucas S."/>
            <person name="Copeland A."/>
            <person name="Lapidus A."/>
            <person name="Glavina del Rio T."/>
            <person name="Dalin E."/>
            <person name="Tice H."/>
            <person name="Bruce D."/>
            <person name="Goodwin L."/>
            <person name="Pitluck S."/>
            <person name="Kyrpides N."/>
            <person name="Mavromatis K."/>
            <person name="Ivanova N."/>
            <person name="Mikhailova N."/>
            <person name="Chertkov O."/>
            <person name="Brettin T."/>
            <person name="Detter J.C."/>
            <person name="Han C."/>
            <person name="Larimer F."/>
            <person name="Land M."/>
            <person name="Hauser L."/>
            <person name="Markowitz V."/>
            <person name="Cheng J.-F."/>
            <person name="Hugenholtz P."/>
            <person name="Woyke T."/>
            <person name="Wu D."/>
            <person name="Pukall R."/>
            <person name="Steenblock K."/>
            <person name="Schneider S."/>
            <person name="Klenk H.-P."/>
            <person name="Eisen J.A."/>
        </authorList>
    </citation>
    <scope>NUCLEOTIDE SEQUENCE [LARGE SCALE GENOMIC DNA]</scope>
    <source>
        <strain evidence="6">DSM 14684 / CIP 108061 / JCM 11494 / NBRC 100937 / ID131577</strain>
    </source>
</reference>
<dbReference type="Pfam" id="PF14257">
    <property type="entry name" value="DUF4349"/>
    <property type="match status" value="1"/>
</dbReference>
<evidence type="ECO:0000259" key="4">
    <source>
        <dbReference type="Pfam" id="PF14257"/>
    </source>
</evidence>